<evidence type="ECO:0000256" key="2">
    <source>
        <dbReference type="ARBA" id="ARBA00022679"/>
    </source>
</evidence>
<evidence type="ECO:0000256" key="1">
    <source>
        <dbReference type="ARBA" id="ARBA00007274"/>
    </source>
</evidence>
<dbReference type="InterPro" id="IPR050179">
    <property type="entry name" value="Trans_hexapeptide_repeat"/>
</dbReference>
<evidence type="ECO:0000256" key="4">
    <source>
        <dbReference type="ARBA" id="ARBA00023315"/>
    </source>
</evidence>
<keyword evidence="2" id="KW-0808">Transferase</keyword>
<comment type="caution">
    <text evidence="5">The sequence shown here is derived from an EMBL/GenBank/DDBJ whole genome shotgun (WGS) entry which is preliminary data.</text>
</comment>
<dbReference type="GO" id="GO:0016746">
    <property type="term" value="F:acyltransferase activity"/>
    <property type="evidence" value="ECO:0007669"/>
    <property type="project" value="UniProtKB-KW"/>
</dbReference>
<gene>
    <name evidence="5" type="ORF">GCM10007049_04410</name>
</gene>
<dbReference type="Pfam" id="PF00132">
    <property type="entry name" value="Hexapep"/>
    <property type="match status" value="1"/>
</dbReference>
<keyword evidence="3" id="KW-0677">Repeat</keyword>
<dbReference type="Gene3D" id="2.160.10.10">
    <property type="entry name" value="Hexapeptide repeat proteins"/>
    <property type="match status" value="1"/>
</dbReference>
<dbReference type="InterPro" id="IPR001451">
    <property type="entry name" value="Hexapep"/>
</dbReference>
<reference evidence="5" key="2">
    <citation type="submission" date="2020-09" db="EMBL/GenBank/DDBJ databases">
        <authorList>
            <person name="Sun Q."/>
            <person name="Kim S."/>
        </authorList>
    </citation>
    <scope>NUCLEOTIDE SEQUENCE</scope>
    <source>
        <strain evidence="5">KCTC 12368</strain>
    </source>
</reference>
<dbReference type="Proteomes" id="UP000619457">
    <property type="component" value="Unassembled WGS sequence"/>
</dbReference>
<dbReference type="InterPro" id="IPR011004">
    <property type="entry name" value="Trimer_LpxA-like_sf"/>
</dbReference>
<proteinExistence type="inferred from homology"/>
<organism evidence="5 6">
    <name type="scientific">Echinicola pacifica</name>
    <dbReference type="NCBI Taxonomy" id="346377"/>
    <lineage>
        <taxon>Bacteria</taxon>
        <taxon>Pseudomonadati</taxon>
        <taxon>Bacteroidota</taxon>
        <taxon>Cytophagia</taxon>
        <taxon>Cytophagales</taxon>
        <taxon>Cyclobacteriaceae</taxon>
        <taxon>Echinicola</taxon>
    </lineage>
</organism>
<dbReference type="PROSITE" id="PS00101">
    <property type="entry name" value="HEXAPEP_TRANSFERASES"/>
    <property type="match status" value="1"/>
</dbReference>
<keyword evidence="6" id="KW-1185">Reference proteome</keyword>
<dbReference type="AlphaFoldDB" id="A0A918UJZ1"/>
<dbReference type="InterPro" id="IPR018357">
    <property type="entry name" value="Hexapep_transf_CS"/>
</dbReference>
<dbReference type="PANTHER" id="PTHR43300:SF11">
    <property type="entry name" value="ACETYLTRANSFERASE RV3034C-RELATED"/>
    <property type="match status" value="1"/>
</dbReference>
<accession>A0A918UJZ1</accession>
<evidence type="ECO:0000313" key="6">
    <source>
        <dbReference type="Proteomes" id="UP000619457"/>
    </source>
</evidence>
<protein>
    <submittedName>
        <fullName evidence="5">Uncharacterized protein</fullName>
    </submittedName>
</protein>
<evidence type="ECO:0000256" key="3">
    <source>
        <dbReference type="ARBA" id="ARBA00022737"/>
    </source>
</evidence>
<dbReference type="SUPFAM" id="SSF51161">
    <property type="entry name" value="Trimeric LpxA-like enzymes"/>
    <property type="match status" value="1"/>
</dbReference>
<keyword evidence="4" id="KW-0012">Acyltransferase</keyword>
<reference evidence="5" key="1">
    <citation type="journal article" date="2014" name="Int. J. Syst. Evol. Microbiol.">
        <title>Complete genome sequence of Corynebacterium casei LMG S-19264T (=DSM 44701T), isolated from a smear-ripened cheese.</title>
        <authorList>
            <consortium name="US DOE Joint Genome Institute (JGI-PGF)"/>
            <person name="Walter F."/>
            <person name="Albersmeier A."/>
            <person name="Kalinowski J."/>
            <person name="Ruckert C."/>
        </authorList>
    </citation>
    <scope>NUCLEOTIDE SEQUENCE</scope>
    <source>
        <strain evidence="5">KCTC 12368</strain>
    </source>
</reference>
<evidence type="ECO:0000313" key="5">
    <source>
        <dbReference type="EMBL" id="GGZ15430.1"/>
    </source>
</evidence>
<dbReference type="PANTHER" id="PTHR43300">
    <property type="entry name" value="ACETYLTRANSFERASE"/>
    <property type="match status" value="1"/>
</dbReference>
<comment type="similarity">
    <text evidence="1">Belongs to the transferase hexapeptide repeat family.</text>
</comment>
<dbReference type="RefSeq" id="WP_018474313.1">
    <property type="nucleotide sequence ID" value="NZ_BMWX01000001.1"/>
</dbReference>
<sequence>MSILRKIKGLKYVHNTAYFGSNVSLSKDLVSGRYSFIGNDSIIYPKVEIGDFSMLANNVSIIGGDHLYQRAGIPIIFSGRAELKSTRIGKDVWVGAFVKIVTGVTIGDGAIIAMGAVVTKDVEPYSVYGGVPAKKIKSRFTTVEEQDTHKKVILDDQHTKKFGFDDLCKAL</sequence>
<dbReference type="EMBL" id="BMWX01000001">
    <property type="protein sequence ID" value="GGZ15430.1"/>
    <property type="molecule type" value="Genomic_DNA"/>
</dbReference>
<name>A0A918UJZ1_9BACT</name>